<feature type="transmembrane region" description="Helical" evidence="7">
    <location>
        <begin position="119"/>
        <end position="139"/>
    </location>
</feature>
<accession>A0AAW5JLQ2</accession>
<dbReference type="Proteomes" id="UP001200313">
    <property type="component" value="Unassembled WGS sequence"/>
</dbReference>
<reference evidence="10" key="2">
    <citation type="submission" date="2022-06" db="EMBL/GenBank/DDBJ databases">
        <title>Isolation of gut microbiota from human fecal samples.</title>
        <authorList>
            <person name="Pamer E.G."/>
            <person name="Barat B."/>
            <person name="Waligurski E."/>
            <person name="Medina S."/>
            <person name="Paddock L."/>
            <person name="Mostad J."/>
        </authorList>
    </citation>
    <scope>NUCLEOTIDE SEQUENCE</scope>
    <source>
        <strain evidence="10">DFI.9.91</strain>
    </source>
</reference>
<evidence type="ECO:0000256" key="7">
    <source>
        <dbReference type="RuleBase" id="RU363032"/>
    </source>
</evidence>
<dbReference type="PANTHER" id="PTHR30151">
    <property type="entry name" value="ALKANE SULFONATE ABC TRANSPORTER-RELATED, MEMBRANE SUBUNIT"/>
    <property type="match status" value="1"/>
</dbReference>
<evidence type="ECO:0000313" key="9">
    <source>
        <dbReference type="EMBL" id="MCG4525812.1"/>
    </source>
</evidence>
<evidence type="ECO:0000313" key="10">
    <source>
        <dbReference type="EMBL" id="MCQ4769300.1"/>
    </source>
</evidence>
<evidence type="ECO:0000256" key="4">
    <source>
        <dbReference type="ARBA" id="ARBA00022692"/>
    </source>
</evidence>
<dbReference type="SUPFAM" id="SSF161098">
    <property type="entry name" value="MetI-like"/>
    <property type="match status" value="1"/>
</dbReference>
<comment type="similarity">
    <text evidence="7">Belongs to the binding-protein-dependent transport system permease family.</text>
</comment>
<comment type="subcellular location">
    <subcellularLocation>
        <location evidence="1 7">Cell membrane</location>
        <topology evidence="1 7">Multi-pass membrane protein</topology>
    </subcellularLocation>
</comment>
<dbReference type="PROSITE" id="PS50928">
    <property type="entry name" value="ABC_TM1"/>
    <property type="match status" value="1"/>
</dbReference>
<keyword evidence="2 7" id="KW-0813">Transport</keyword>
<feature type="transmembrane region" description="Helical" evidence="7">
    <location>
        <begin position="95"/>
        <end position="112"/>
    </location>
</feature>
<keyword evidence="5 7" id="KW-1133">Transmembrane helix</keyword>
<name>A0AAW5JLQ2_9FIRM</name>
<dbReference type="InterPro" id="IPR000515">
    <property type="entry name" value="MetI-like"/>
</dbReference>
<dbReference type="PANTHER" id="PTHR30151:SF0">
    <property type="entry name" value="ABC TRANSPORTER PERMEASE PROTEIN MJ0413-RELATED"/>
    <property type="match status" value="1"/>
</dbReference>
<feature type="transmembrane region" description="Helical" evidence="7">
    <location>
        <begin position="216"/>
        <end position="238"/>
    </location>
</feature>
<evidence type="ECO:0000256" key="3">
    <source>
        <dbReference type="ARBA" id="ARBA00022475"/>
    </source>
</evidence>
<keyword evidence="11" id="KW-1185">Reference proteome</keyword>
<dbReference type="GO" id="GO:0055085">
    <property type="term" value="P:transmembrane transport"/>
    <property type="evidence" value="ECO:0007669"/>
    <property type="project" value="InterPro"/>
</dbReference>
<evidence type="ECO:0000256" key="2">
    <source>
        <dbReference type="ARBA" id="ARBA00022448"/>
    </source>
</evidence>
<reference evidence="9 11" key="1">
    <citation type="submission" date="2022-01" db="EMBL/GenBank/DDBJ databases">
        <title>Collection of gut derived symbiotic bacterial strains cultured from healthy donors.</title>
        <authorList>
            <person name="Lin H."/>
            <person name="Kohout C."/>
            <person name="Waligurski E."/>
            <person name="Pamer E.G."/>
        </authorList>
    </citation>
    <scope>NUCLEOTIDE SEQUENCE [LARGE SCALE GENOMIC DNA]</scope>
    <source>
        <strain evidence="9 11">DFI.3.7</strain>
    </source>
</reference>
<sequence length="250" mass="27061">MRRIGRVLLPVLFWLGVWQLAAAAVGQELLLPGPAAVGRRLLELAAGAVFWQTALASLLRIFGGLLLGVALGALLAGLTAWVPLLDWVLTPAVKVVRATPVASFILLVYLWVERGRVPGLISALMVLPVVWGNVTRGIAETDPRLLELARAYGFGRGRTLRRIYIPSVLPYFASGCRTALGLAWKAGVAAEVLCQPQNAIGTQIYNTKYYLETPSLFAWTLVVIALSFLLEWAVGGLLRRAEGLEGGRRP</sequence>
<feature type="transmembrane region" description="Helical" evidence="7">
    <location>
        <begin position="39"/>
        <end position="58"/>
    </location>
</feature>
<evidence type="ECO:0000313" key="12">
    <source>
        <dbReference type="Proteomes" id="UP001204562"/>
    </source>
</evidence>
<proteinExistence type="inferred from homology"/>
<evidence type="ECO:0000256" key="1">
    <source>
        <dbReference type="ARBA" id="ARBA00004651"/>
    </source>
</evidence>
<comment type="caution">
    <text evidence="10">The sequence shown here is derived from an EMBL/GenBank/DDBJ whole genome shotgun (WGS) entry which is preliminary data.</text>
</comment>
<dbReference type="RefSeq" id="WP_238072884.1">
    <property type="nucleotide sequence ID" value="NZ_JAKNJB010000002.1"/>
</dbReference>
<dbReference type="Proteomes" id="UP001204562">
    <property type="component" value="Unassembled WGS sequence"/>
</dbReference>
<keyword evidence="3" id="KW-1003">Cell membrane</keyword>
<dbReference type="InterPro" id="IPR035906">
    <property type="entry name" value="MetI-like_sf"/>
</dbReference>
<dbReference type="Gene3D" id="1.10.3720.10">
    <property type="entry name" value="MetI-like"/>
    <property type="match status" value="1"/>
</dbReference>
<dbReference type="CDD" id="cd06261">
    <property type="entry name" value="TM_PBP2"/>
    <property type="match status" value="1"/>
</dbReference>
<dbReference type="GO" id="GO:0005886">
    <property type="term" value="C:plasma membrane"/>
    <property type="evidence" value="ECO:0007669"/>
    <property type="project" value="UniProtKB-SubCell"/>
</dbReference>
<evidence type="ECO:0000256" key="6">
    <source>
        <dbReference type="ARBA" id="ARBA00023136"/>
    </source>
</evidence>
<evidence type="ECO:0000313" key="11">
    <source>
        <dbReference type="Proteomes" id="UP001200313"/>
    </source>
</evidence>
<keyword evidence="6 7" id="KW-0472">Membrane</keyword>
<evidence type="ECO:0000256" key="5">
    <source>
        <dbReference type="ARBA" id="ARBA00022989"/>
    </source>
</evidence>
<dbReference type="Pfam" id="PF00528">
    <property type="entry name" value="BPD_transp_1"/>
    <property type="match status" value="1"/>
</dbReference>
<feature type="transmembrane region" description="Helical" evidence="7">
    <location>
        <begin position="65"/>
        <end position="83"/>
    </location>
</feature>
<organism evidence="10 12">
    <name type="scientific">Intestinimonas massiliensis</name>
    <name type="common">ex Afouda et al. 2020</name>
    <dbReference type="NCBI Taxonomy" id="1673721"/>
    <lineage>
        <taxon>Bacteria</taxon>
        <taxon>Bacillati</taxon>
        <taxon>Bacillota</taxon>
        <taxon>Clostridia</taxon>
        <taxon>Eubacteriales</taxon>
        <taxon>Intestinimonas</taxon>
    </lineage>
</organism>
<dbReference type="EMBL" id="JAKNJB010000002">
    <property type="protein sequence ID" value="MCG4525812.1"/>
    <property type="molecule type" value="Genomic_DNA"/>
</dbReference>
<evidence type="ECO:0000259" key="8">
    <source>
        <dbReference type="PROSITE" id="PS50928"/>
    </source>
</evidence>
<dbReference type="EMBL" id="JANFYS010000002">
    <property type="protein sequence ID" value="MCQ4769300.1"/>
    <property type="molecule type" value="Genomic_DNA"/>
</dbReference>
<gene>
    <name evidence="9" type="ORF">L0P79_01805</name>
    <name evidence="10" type="ORF">NE579_02320</name>
</gene>
<protein>
    <submittedName>
        <fullName evidence="10">ABC transporter permease subunit</fullName>
    </submittedName>
</protein>
<keyword evidence="4 7" id="KW-0812">Transmembrane</keyword>
<feature type="domain" description="ABC transmembrane type-1" evidence="8">
    <location>
        <begin position="50"/>
        <end position="234"/>
    </location>
</feature>
<dbReference type="AlphaFoldDB" id="A0AAW5JLQ2"/>